<dbReference type="Gene3D" id="3.90.245.10">
    <property type="entry name" value="Ribonucleoside hydrolase-like"/>
    <property type="match status" value="1"/>
</dbReference>
<feature type="domain" description="Inosine/uridine-preferring nucleoside hydrolase" evidence="3">
    <location>
        <begin position="18"/>
        <end position="308"/>
    </location>
</feature>
<evidence type="ECO:0000259" key="3">
    <source>
        <dbReference type="Pfam" id="PF01156"/>
    </source>
</evidence>
<dbReference type="PANTHER" id="PTHR12304">
    <property type="entry name" value="INOSINE-URIDINE PREFERRING NUCLEOSIDE HYDROLASE"/>
    <property type="match status" value="1"/>
</dbReference>
<dbReference type="Proteomes" id="UP000237983">
    <property type="component" value="Unassembled WGS sequence"/>
</dbReference>
<dbReference type="PANTHER" id="PTHR12304:SF4">
    <property type="entry name" value="URIDINE NUCLEOSIDASE"/>
    <property type="match status" value="1"/>
</dbReference>
<keyword evidence="5" id="KW-1185">Reference proteome</keyword>
<dbReference type="SUPFAM" id="SSF53590">
    <property type="entry name" value="Nucleoside hydrolase"/>
    <property type="match status" value="1"/>
</dbReference>
<dbReference type="InterPro" id="IPR036452">
    <property type="entry name" value="Ribo_hydro-like"/>
</dbReference>
<evidence type="ECO:0000256" key="1">
    <source>
        <dbReference type="ARBA" id="ARBA00022801"/>
    </source>
</evidence>
<dbReference type="CDD" id="cd02651">
    <property type="entry name" value="nuc_hydro_IU_UC_XIUA"/>
    <property type="match status" value="1"/>
</dbReference>
<gene>
    <name evidence="4" type="ORF">B0I08_101297</name>
</gene>
<evidence type="ECO:0000256" key="2">
    <source>
        <dbReference type="ARBA" id="ARBA00023295"/>
    </source>
</evidence>
<keyword evidence="2" id="KW-0326">Glycosidase</keyword>
<accession>A0A2T0VIX3</accession>
<dbReference type="InterPro" id="IPR001910">
    <property type="entry name" value="Inosine/uridine_hydrolase_dom"/>
</dbReference>
<dbReference type="AlphaFoldDB" id="A0A2T0VIX3"/>
<name>A0A2T0VIX3_9MICO</name>
<dbReference type="Pfam" id="PF01156">
    <property type="entry name" value="IU_nuc_hydro"/>
    <property type="match status" value="1"/>
</dbReference>
<proteinExistence type="predicted"/>
<reference evidence="4 5" key="1">
    <citation type="submission" date="2018-03" db="EMBL/GenBank/DDBJ databases">
        <title>Genomic Encyclopedia of Type Strains, Phase III (KMG-III): the genomes of soil and plant-associated and newly described type strains.</title>
        <authorList>
            <person name="Whitman W."/>
        </authorList>
    </citation>
    <scope>NUCLEOTIDE SEQUENCE [LARGE SCALE GENOMIC DNA]</scope>
    <source>
        <strain evidence="4 5">CGMCC 1.12484</strain>
    </source>
</reference>
<dbReference type="GO" id="GO:0006152">
    <property type="term" value="P:purine nucleoside catabolic process"/>
    <property type="evidence" value="ECO:0007669"/>
    <property type="project" value="TreeGrafter"/>
</dbReference>
<evidence type="ECO:0000313" key="5">
    <source>
        <dbReference type="Proteomes" id="UP000237983"/>
    </source>
</evidence>
<keyword evidence="1" id="KW-0378">Hydrolase</keyword>
<evidence type="ECO:0000313" key="4">
    <source>
        <dbReference type="EMBL" id="PRY70169.1"/>
    </source>
</evidence>
<comment type="caution">
    <text evidence="4">The sequence shown here is derived from an EMBL/GenBank/DDBJ whole genome shotgun (WGS) entry which is preliminary data.</text>
</comment>
<dbReference type="InterPro" id="IPR023186">
    <property type="entry name" value="IUNH"/>
</dbReference>
<dbReference type="GO" id="GO:0008477">
    <property type="term" value="F:purine nucleosidase activity"/>
    <property type="evidence" value="ECO:0007669"/>
    <property type="project" value="TreeGrafter"/>
</dbReference>
<sequence>MVRAEVRALWHSVAMVKILLDCDPGLDDALAILLAHGDPNIELVAVTCVGGNVALANTTRNALQLGEYLGFENIPIAAGAGEPLVRAAEHASHVHGTEGMGSVSLPDPSTAAADIHAVDLIIETLRSQPGTVHLVATGPLTNIALALQKEPAIVEWAASFVIMGGSFTRGNTTPAAEFNIYADPEAAAVTFAAGWDVVMVGLDLTLQAIATPEVVDRMRLLGRLGDELVVPLSTFWNDDKNPEWNGQAVHDVVAVAYVTHPEFFSSRPAHVEVETAGEFTSGMTVVDFRADSHNATVPTRLDVDAFWEYVFESYARIQLP</sequence>
<protein>
    <submittedName>
        <fullName evidence="4">Purine nucleosidase</fullName>
    </submittedName>
</protein>
<dbReference type="EMBL" id="PVTL01000001">
    <property type="protein sequence ID" value="PRY70169.1"/>
    <property type="molecule type" value="Genomic_DNA"/>
</dbReference>
<organism evidence="4 5">
    <name type="scientific">Glaciihabitans tibetensis</name>
    <dbReference type="NCBI Taxonomy" id="1266600"/>
    <lineage>
        <taxon>Bacteria</taxon>
        <taxon>Bacillati</taxon>
        <taxon>Actinomycetota</taxon>
        <taxon>Actinomycetes</taxon>
        <taxon>Micrococcales</taxon>
        <taxon>Microbacteriaceae</taxon>
        <taxon>Glaciihabitans</taxon>
    </lineage>
</organism>
<dbReference type="GO" id="GO:0005829">
    <property type="term" value="C:cytosol"/>
    <property type="evidence" value="ECO:0007669"/>
    <property type="project" value="TreeGrafter"/>
</dbReference>